<dbReference type="EMBL" id="JAIKTU010000010">
    <property type="protein sequence ID" value="MBY0756321.1"/>
    <property type="molecule type" value="Genomic_DNA"/>
</dbReference>
<reference evidence="1 2" key="1">
    <citation type="journal article" date="2021" name="Cell Host Microbe">
        <title>in vivo commensal control of Clostridioides difficile virulence.</title>
        <authorList>
            <person name="Girinathan B.P."/>
            <person name="Dibenedetto N."/>
            <person name="Worley J.N."/>
            <person name="Peltier J."/>
            <person name="Arrieta-Ortiz M.L."/>
            <person name="Rupa Christinal Immanuel S."/>
            <person name="Lavin R."/>
            <person name="Delaney M.L."/>
            <person name="Cummins C."/>
            <person name="Hoffmann M."/>
            <person name="Luo Y."/>
            <person name="Gonzalez-Escalona N."/>
            <person name="Allard M."/>
            <person name="Onderdonk A.B."/>
            <person name="Gerber G.K."/>
            <person name="Sonenshein A.L."/>
            <person name="Baliga N."/>
            <person name="Dupuy B."/>
            <person name="Bry L."/>
        </authorList>
    </citation>
    <scope>NUCLEOTIDE SEQUENCE [LARGE SCALE GENOMIC DNA]</scope>
    <source>
        <strain evidence="1 2">DSM 599</strain>
    </source>
</reference>
<sequence length="131" mass="15040">MLWFILGIVFYYIIKLAVKYGVEEASSSIASDKFIDRLSDALINRIEEKESLDRKNKSKKILTDTIKECVGKECKIILDLVYVDDNGSGNIIKGIVRSVDEIWLRIEYINKNNENALKIIKLENITSIEII</sequence>
<protein>
    <submittedName>
        <fullName evidence="1">Uncharacterized protein</fullName>
    </submittedName>
</protein>
<dbReference type="Proteomes" id="UP001299068">
    <property type="component" value="Unassembled WGS sequence"/>
</dbReference>
<keyword evidence="2" id="KW-1185">Reference proteome</keyword>
<accession>A0ABS7KZT9</accession>
<comment type="caution">
    <text evidence="1">The sequence shown here is derived from an EMBL/GenBank/DDBJ whole genome shotgun (WGS) entry which is preliminary data.</text>
</comment>
<evidence type="ECO:0000313" key="1">
    <source>
        <dbReference type="EMBL" id="MBY0756321.1"/>
    </source>
</evidence>
<dbReference type="RefSeq" id="WP_221861578.1">
    <property type="nucleotide sequence ID" value="NZ_JAIKTU010000010.1"/>
</dbReference>
<name>A0ABS7KZT9_CLOSR</name>
<gene>
    <name evidence="1" type="ORF">K5V21_12770</name>
</gene>
<proteinExistence type="predicted"/>
<evidence type="ECO:0000313" key="2">
    <source>
        <dbReference type="Proteomes" id="UP001299068"/>
    </source>
</evidence>
<organism evidence="1 2">
    <name type="scientific">Clostridium sardiniense</name>
    <name type="common">Clostridium absonum</name>
    <dbReference type="NCBI Taxonomy" id="29369"/>
    <lineage>
        <taxon>Bacteria</taxon>
        <taxon>Bacillati</taxon>
        <taxon>Bacillota</taxon>
        <taxon>Clostridia</taxon>
        <taxon>Eubacteriales</taxon>
        <taxon>Clostridiaceae</taxon>
        <taxon>Clostridium</taxon>
    </lineage>
</organism>